<keyword evidence="3" id="KW-0479">Metal-binding</keyword>
<dbReference type="GO" id="GO:0008168">
    <property type="term" value="F:methyltransferase activity"/>
    <property type="evidence" value="ECO:0007669"/>
    <property type="project" value="UniProtKB-KW"/>
</dbReference>
<feature type="region of interest" description="Disordered" evidence="5">
    <location>
        <begin position="1"/>
        <end position="34"/>
    </location>
</feature>
<keyword evidence="7" id="KW-1185">Reference proteome</keyword>
<protein>
    <submittedName>
        <fullName evidence="6">SAM dependent carboxyl methyltransferase</fullName>
    </submittedName>
</protein>
<sequence length="366" mass="40688">MAKQDNTLLLGADPTTGGDGPNSHAHNSVHQKRTVDGEKQMINQSIANDFDMKNQNFDFSSIPCFRIATFGCSVGPNIFISLQSIIEAVESKYQLSSCESPEFQVIFNDYIDDFNTLFRSLPTSREYLVAGVPGSSHGRLFPNSTLHFVYSSSALHWLSKVPEEVMDKSSPAWNKGTIYCTGTSKHVNDAYLGQFERDVESFLNARAQELVMGGLMCLVISGIPNGAKFSESALGKVYDLLGFCLEDMAARGLISGEKLDSFNLPLYYPTSGKFLEVIKKNKHLSMVRFAILKHPLEYFVPSDQMIAGGLRAAIEGVIKNHFGDQIDIDELFSLYLKKLPESRPSIVDDNNRRNMDICIFLNHNGV</sequence>
<keyword evidence="4" id="KW-0460">Magnesium</keyword>
<reference evidence="6 7" key="1">
    <citation type="submission" date="2023-12" db="EMBL/GenBank/DDBJ databases">
        <title>A high-quality genome assembly for Dillenia turbinata (Dilleniales).</title>
        <authorList>
            <person name="Chanderbali A."/>
        </authorList>
    </citation>
    <scope>NUCLEOTIDE SEQUENCE [LARGE SCALE GENOMIC DNA]</scope>
    <source>
        <strain evidence="6">LSX21</strain>
        <tissue evidence="6">Leaf</tissue>
    </source>
</reference>
<dbReference type="SUPFAM" id="SSF53335">
    <property type="entry name" value="S-adenosyl-L-methionine-dependent methyltransferases"/>
    <property type="match status" value="1"/>
</dbReference>
<evidence type="ECO:0000256" key="5">
    <source>
        <dbReference type="SAM" id="MobiDB-lite"/>
    </source>
</evidence>
<dbReference type="GO" id="GO:0032259">
    <property type="term" value="P:methylation"/>
    <property type="evidence" value="ECO:0007669"/>
    <property type="project" value="UniProtKB-KW"/>
</dbReference>
<organism evidence="6 7">
    <name type="scientific">Dillenia turbinata</name>
    <dbReference type="NCBI Taxonomy" id="194707"/>
    <lineage>
        <taxon>Eukaryota</taxon>
        <taxon>Viridiplantae</taxon>
        <taxon>Streptophyta</taxon>
        <taxon>Embryophyta</taxon>
        <taxon>Tracheophyta</taxon>
        <taxon>Spermatophyta</taxon>
        <taxon>Magnoliopsida</taxon>
        <taxon>eudicotyledons</taxon>
        <taxon>Gunneridae</taxon>
        <taxon>Pentapetalae</taxon>
        <taxon>Dilleniales</taxon>
        <taxon>Dilleniaceae</taxon>
        <taxon>Dillenia</taxon>
    </lineage>
</organism>
<evidence type="ECO:0000256" key="4">
    <source>
        <dbReference type="ARBA" id="ARBA00022842"/>
    </source>
</evidence>
<dbReference type="AlphaFoldDB" id="A0AAN8Z7L6"/>
<name>A0AAN8Z7L6_9MAGN</name>
<evidence type="ECO:0000256" key="3">
    <source>
        <dbReference type="ARBA" id="ARBA00022723"/>
    </source>
</evidence>
<dbReference type="Pfam" id="PF03492">
    <property type="entry name" value="Methyltransf_7"/>
    <property type="match status" value="1"/>
</dbReference>
<dbReference type="EMBL" id="JBAMMX010000014">
    <property type="protein sequence ID" value="KAK6927901.1"/>
    <property type="molecule type" value="Genomic_DNA"/>
</dbReference>
<dbReference type="GO" id="GO:0046872">
    <property type="term" value="F:metal ion binding"/>
    <property type="evidence" value="ECO:0007669"/>
    <property type="project" value="UniProtKB-KW"/>
</dbReference>
<evidence type="ECO:0000256" key="2">
    <source>
        <dbReference type="ARBA" id="ARBA00022679"/>
    </source>
</evidence>
<accession>A0AAN8Z7L6</accession>
<dbReference type="InterPro" id="IPR005299">
    <property type="entry name" value="MeTrfase_7"/>
</dbReference>
<dbReference type="PANTHER" id="PTHR31009">
    <property type="entry name" value="S-ADENOSYL-L-METHIONINE:CARBOXYL METHYLTRANSFERASE FAMILY PROTEIN"/>
    <property type="match status" value="1"/>
</dbReference>
<proteinExistence type="predicted"/>
<dbReference type="Proteomes" id="UP001370490">
    <property type="component" value="Unassembled WGS sequence"/>
</dbReference>
<keyword evidence="2" id="KW-0808">Transferase</keyword>
<dbReference type="InterPro" id="IPR042086">
    <property type="entry name" value="MeTrfase_capping"/>
</dbReference>
<evidence type="ECO:0000313" key="7">
    <source>
        <dbReference type="Proteomes" id="UP001370490"/>
    </source>
</evidence>
<dbReference type="InterPro" id="IPR029063">
    <property type="entry name" value="SAM-dependent_MTases_sf"/>
</dbReference>
<comment type="caution">
    <text evidence="6">The sequence shown here is derived from an EMBL/GenBank/DDBJ whole genome shotgun (WGS) entry which is preliminary data.</text>
</comment>
<evidence type="ECO:0000256" key="1">
    <source>
        <dbReference type="ARBA" id="ARBA00022603"/>
    </source>
</evidence>
<gene>
    <name evidence="6" type="ORF">RJ641_006492</name>
</gene>
<keyword evidence="1 6" id="KW-0489">Methyltransferase</keyword>
<dbReference type="Gene3D" id="1.10.1200.270">
    <property type="entry name" value="Methyltransferase, alpha-helical capping domain"/>
    <property type="match status" value="1"/>
</dbReference>
<evidence type="ECO:0000313" key="6">
    <source>
        <dbReference type="EMBL" id="KAK6927901.1"/>
    </source>
</evidence>
<dbReference type="Gene3D" id="3.40.50.150">
    <property type="entry name" value="Vaccinia Virus protein VP39"/>
    <property type="match status" value="1"/>
</dbReference>